<dbReference type="KEGG" id="bgt:106060109"/>
<dbReference type="Proteomes" id="UP001165740">
    <property type="component" value="Chromosome 5"/>
</dbReference>
<evidence type="ECO:0000313" key="4">
    <source>
        <dbReference type="RefSeq" id="XP_013073349.2"/>
    </source>
</evidence>
<accession>A0A9U8E4V2</accession>
<evidence type="ECO:0000256" key="1">
    <source>
        <dbReference type="SAM" id="MobiDB-lite"/>
    </source>
</evidence>
<dbReference type="GeneID" id="106060109"/>
<keyword evidence="2" id="KW-1185">Reference proteome</keyword>
<protein>
    <submittedName>
        <fullName evidence="3 4">Uncharacterized protein LOC106060109</fullName>
    </submittedName>
</protein>
<feature type="compositionally biased region" description="Basic and acidic residues" evidence="1">
    <location>
        <begin position="1"/>
        <end position="12"/>
    </location>
</feature>
<dbReference type="AlphaFoldDB" id="A0A9U8E4V2"/>
<name>A0A9U8E4V2_BIOGL</name>
<sequence>MAPPDRQIDKYSRNMPNGHAGHTRQSSHADFRGNPAANKQVSHYQRNSMQVYPAKAVVQQKPKAPVDVEVYSPRVYQNANALEKYQTQEKRHVRQGKHAAAVDQLFENDLHNVHYTKPQHATGKNGLEVLPNGMSAEHQATSDQRYIRRYLNLKVHYDEPRARPSSAVEYDASTLHTSFDPMKDRHLWTMWRTAVNGRIVDEVRKLERIKSERGSEASNHLDSSNPGVYGKAIVAPPLKRFIKLDEHNREAAQHFQNLGQGRLETDQFVYYGLPRVYITPSRDTPR</sequence>
<dbReference type="OMA" id="MERKGHI"/>
<gene>
    <name evidence="3 4 5" type="primary">LOC106060109</name>
</gene>
<feature type="region of interest" description="Disordered" evidence="1">
    <location>
        <begin position="1"/>
        <end position="45"/>
    </location>
</feature>
<proteinExistence type="predicted"/>
<evidence type="ECO:0000313" key="5">
    <source>
        <dbReference type="RefSeq" id="XP_013073350.2"/>
    </source>
</evidence>
<evidence type="ECO:0000313" key="2">
    <source>
        <dbReference type="Proteomes" id="UP001165740"/>
    </source>
</evidence>
<organism evidence="2 5">
    <name type="scientific">Biomphalaria glabrata</name>
    <name type="common">Bloodfluke planorb</name>
    <name type="synonym">Freshwater snail</name>
    <dbReference type="NCBI Taxonomy" id="6526"/>
    <lineage>
        <taxon>Eukaryota</taxon>
        <taxon>Metazoa</taxon>
        <taxon>Spiralia</taxon>
        <taxon>Lophotrochozoa</taxon>
        <taxon>Mollusca</taxon>
        <taxon>Gastropoda</taxon>
        <taxon>Heterobranchia</taxon>
        <taxon>Euthyneura</taxon>
        <taxon>Panpulmonata</taxon>
        <taxon>Hygrophila</taxon>
        <taxon>Lymnaeoidea</taxon>
        <taxon>Planorbidae</taxon>
        <taxon>Biomphalaria</taxon>
    </lineage>
</organism>
<evidence type="ECO:0000313" key="3">
    <source>
        <dbReference type="RefSeq" id="XP_013073348.2"/>
    </source>
</evidence>
<dbReference type="RefSeq" id="XP_013073348.2">
    <property type="nucleotide sequence ID" value="XM_013217894.2"/>
</dbReference>
<dbReference type="OrthoDB" id="6123762at2759"/>
<dbReference type="RefSeq" id="XP_013073349.2">
    <property type="nucleotide sequence ID" value="XM_013217895.2"/>
</dbReference>
<dbReference type="RefSeq" id="XP_013073350.2">
    <property type="nucleotide sequence ID" value="XM_013217896.2"/>
</dbReference>
<reference evidence="3 4" key="1">
    <citation type="submission" date="2025-04" db="UniProtKB">
        <authorList>
            <consortium name="RefSeq"/>
        </authorList>
    </citation>
    <scope>IDENTIFICATION</scope>
</reference>